<proteinExistence type="predicted"/>
<gene>
    <name evidence="7" type="ORF">QVD17_21158</name>
</gene>
<reference evidence="7" key="1">
    <citation type="journal article" date="2023" name="bioRxiv">
        <title>Improved chromosome-level genome assembly for marigold (Tagetes erecta).</title>
        <authorList>
            <person name="Jiang F."/>
            <person name="Yuan L."/>
            <person name="Wang S."/>
            <person name="Wang H."/>
            <person name="Xu D."/>
            <person name="Wang A."/>
            <person name="Fan W."/>
        </authorList>
    </citation>
    <scope>NUCLEOTIDE SEQUENCE</scope>
    <source>
        <strain evidence="7">WSJ</strain>
        <tissue evidence="7">Leaf</tissue>
    </source>
</reference>
<evidence type="ECO:0000256" key="1">
    <source>
        <dbReference type="ARBA" id="ARBA00004123"/>
    </source>
</evidence>
<comment type="caution">
    <text evidence="7">The sequence shown here is derived from an EMBL/GenBank/DDBJ whole genome shotgun (WGS) entry which is preliminary data.</text>
</comment>
<dbReference type="SUPFAM" id="SSF101936">
    <property type="entry name" value="DNA-binding pseudobarrel domain"/>
    <property type="match status" value="2"/>
</dbReference>
<name>A0AAD8KQH1_TARER</name>
<evidence type="ECO:0000256" key="4">
    <source>
        <dbReference type="ARBA" id="ARBA00023163"/>
    </source>
</evidence>
<dbReference type="AlphaFoldDB" id="A0AAD8KQH1"/>
<dbReference type="GO" id="GO:0005634">
    <property type="term" value="C:nucleus"/>
    <property type="evidence" value="ECO:0007669"/>
    <property type="project" value="UniProtKB-SubCell"/>
</dbReference>
<dbReference type="PANTHER" id="PTHR31920:SF122">
    <property type="entry name" value="B3 DOMAIN-CONTAINING PROTEIN REM23"/>
    <property type="match status" value="1"/>
</dbReference>
<dbReference type="GO" id="GO:0003677">
    <property type="term" value="F:DNA binding"/>
    <property type="evidence" value="ECO:0007669"/>
    <property type="project" value="UniProtKB-KW"/>
</dbReference>
<dbReference type="PANTHER" id="PTHR31920">
    <property type="entry name" value="B3 DOMAIN-CONTAINING"/>
    <property type="match status" value="1"/>
</dbReference>
<keyword evidence="4" id="KW-0804">Transcription</keyword>
<keyword evidence="5" id="KW-0539">Nucleus</keyword>
<dbReference type="Gene3D" id="2.40.330.10">
    <property type="entry name" value="DNA-binding pseudobarrel domain"/>
    <property type="match status" value="2"/>
</dbReference>
<dbReference type="EMBL" id="JAUHHV010000005">
    <property type="protein sequence ID" value="KAK1425798.1"/>
    <property type="molecule type" value="Genomic_DNA"/>
</dbReference>
<dbReference type="InterPro" id="IPR050655">
    <property type="entry name" value="Plant_B3_domain"/>
</dbReference>
<feature type="domain" description="TF-B3" evidence="6">
    <location>
        <begin position="114"/>
        <end position="213"/>
    </location>
</feature>
<protein>
    <recommendedName>
        <fullName evidence="6">TF-B3 domain-containing protein</fullName>
    </recommendedName>
</protein>
<comment type="subcellular location">
    <subcellularLocation>
        <location evidence="1">Nucleus</location>
    </subcellularLocation>
</comment>
<dbReference type="SMART" id="SM01019">
    <property type="entry name" value="B3"/>
    <property type="match status" value="2"/>
</dbReference>
<keyword evidence="8" id="KW-1185">Reference proteome</keyword>
<dbReference type="Pfam" id="PF02362">
    <property type="entry name" value="B3"/>
    <property type="match status" value="2"/>
</dbReference>
<evidence type="ECO:0000256" key="3">
    <source>
        <dbReference type="ARBA" id="ARBA00023125"/>
    </source>
</evidence>
<evidence type="ECO:0000256" key="5">
    <source>
        <dbReference type="ARBA" id="ARBA00023242"/>
    </source>
</evidence>
<accession>A0AAD8KQH1</accession>
<keyword evidence="2" id="KW-0805">Transcription regulation</keyword>
<dbReference type="Proteomes" id="UP001229421">
    <property type="component" value="Unassembled WGS sequence"/>
</dbReference>
<evidence type="ECO:0000313" key="8">
    <source>
        <dbReference type="Proteomes" id="UP001229421"/>
    </source>
</evidence>
<evidence type="ECO:0000259" key="6">
    <source>
        <dbReference type="PROSITE" id="PS50863"/>
    </source>
</evidence>
<dbReference type="InterPro" id="IPR015300">
    <property type="entry name" value="DNA-bd_pseudobarrel_sf"/>
</dbReference>
<feature type="domain" description="TF-B3" evidence="6">
    <location>
        <begin position="2"/>
        <end position="97"/>
    </location>
</feature>
<dbReference type="CDD" id="cd10017">
    <property type="entry name" value="B3_DNA"/>
    <property type="match status" value="2"/>
</dbReference>
<dbReference type="PROSITE" id="PS50863">
    <property type="entry name" value="B3"/>
    <property type="match status" value="2"/>
</dbReference>
<evidence type="ECO:0000313" key="7">
    <source>
        <dbReference type="EMBL" id="KAK1425798.1"/>
    </source>
</evidence>
<sequence length="276" mass="31460">MAPSFFKILLDPSSPHLSLPPDFITMQLKNKIPNNPIIKSANGGYCWRLKIKQIGESYCFVNGWNNVVDDINLVFGDFLFFKLVDQCTFVMSIYTPNGCEKILTPKIYHLCGDDPFFSTIIKKSHSNILRFPGGFAESVGIKGEGTMRMKSCDGKECVMSLKFDKSYRTTIRYYLSCGWPRFRRENGLLEGDECVFKFIRSEGKLLLAKVTKNKLPFDEVPATKVGKRVRGGSGYEHGGDVNVAHHVDELVKRSFEMPRKRLRGQSCHKKWGVLYF</sequence>
<dbReference type="InterPro" id="IPR003340">
    <property type="entry name" value="B3_DNA-bd"/>
</dbReference>
<organism evidence="7 8">
    <name type="scientific">Tagetes erecta</name>
    <name type="common">African marigold</name>
    <dbReference type="NCBI Taxonomy" id="13708"/>
    <lineage>
        <taxon>Eukaryota</taxon>
        <taxon>Viridiplantae</taxon>
        <taxon>Streptophyta</taxon>
        <taxon>Embryophyta</taxon>
        <taxon>Tracheophyta</taxon>
        <taxon>Spermatophyta</taxon>
        <taxon>Magnoliopsida</taxon>
        <taxon>eudicotyledons</taxon>
        <taxon>Gunneridae</taxon>
        <taxon>Pentapetalae</taxon>
        <taxon>asterids</taxon>
        <taxon>campanulids</taxon>
        <taxon>Asterales</taxon>
        <taxon>Asteraceae</taxon>
        <taxon>Asteroideae</taxon>
        <taxon>Heliantheae alliance</taxon>
        <taxon>Tageteae</taxon>
        <taxon>Tagetes</taxon>
    </lineage>
</organism>
<keyword evidence="3" id="KW-0238">DNA-binding</keyword>
<evidence type="ECO:0000256" key="2">
    <source>
        <dbReference type="ARBA" id="ARBA00023015"/>
    </source>
</evidence>